<name>A0A9X9M013_GULGU</name>
<comment type="caution">
    <text evidence="1">The sequence shown here is derived from an EMBL/GenBank/DDBJ whole genome shotgun (WGS) entry which is preliminary data.</text>
</comment>
<proteinExistence type="predicted"/>
<reference evidence="1 2" key="1">
    <citation type="submission" date="2018-10" db="EMBL/GenBank/DDBJ databases">
        <authorList>
            <person name="Ekblom R."/>
            <person name="Jareborg N."/>
        </authorList>
    </citation>
    <scope>NUCLEOTIDE SEQUENCE [LARGE SCALE GENOMIC DNA]</scope>
    <source>
        <tissue evidence="1">Muscle</tissue>
    </source>
</reference>
<dbReference type="Proteomes" id="UP000269945">
    <property type="component" value="Unassembled WGS sequence"/>
</dbReference>
<dbReference type="AlphaFoldDB" id="A0A9X9M013"/>
<evidence type="ECO:0000313" key="2">
    <source>
        <dbReference type="Proteomes" id="UP000269945"/>
    </source>
</evidence>
<protein>
    <submittedName>
        <fullName evidence="1">Uncharacterized protein</fullName>
    </submittedName>
</protein>
<evidence type="ECO:0000313" key="1">
    <source>
        <dbReference type="EMBL" id="VCX10423.1"/>
    </source>
</evidence>
<sequence>MWLLTSMNSLMLCKLRASTEGLPAVLTVIEFLTAMNSLMFKKA</sequence>
<accession>A0A9X9M013</accession>
<organism evidence="1 2">
    <name type="scientific">Gulo gulo</name>
    <name type="common">Wolverine</name>
    <name type="synonym">Gluton</name>
    <dbReference type="NCBI Taxonomy" id="48420"/>
    <lineage>
        <taxon>Eukaryota</taxon>
        <taxon>Metazoa</taxon>
        <taxon>Chordata</taxon>
        <taxon>Craniata</taxon>
        <taxon>Vertebrata</taxon>
        <taxon>Euteleostomi</taxon>
        <taxon>Mammalia</taxon>
        <taxon>Eutheria</taxon>
        <taxon>Laurasiatheria</taxon>
        <taxon>Carnivora</taxon>
        <taxon>Caniformia</taxon>
        <taxon>Musteloidea</taxon>
        <taxon>Mustelidae</taxon>
        <taxon>Guloninae</taxon>
        <taxon>Gulo</taxon>
    </lineage>
</organism>
<keyword evidence="2" id="KW-1185">Reference proteome</keyword>
<gene>
    <name evidence="1" type="ORF">BN2614_LOCUS4</name>
</gene>
<dbReference type="EMBL" id="CYRY02033482">
    <property type="protein sequence ID" value="VCX10423.1"/>
    <property type="molecule type" value="Genomic_DNA"/>
</dbReference>